<evidence type="ECO:0000256" key="5">
    <source>
        <dbReference type="ARBA" id="ARBA00040742"/>
    </source>
</evidence>
<evidence type="ECO:0000256" key="7">
    <source>
        <dbReference type="PROSITE-ProRule" id="PRU00023"/>
    </source>
</evidence>
<keyword evidence="11" id="KW-1185">Reference proteome</keyword>
<dbReference type="Gene3D" id="1.10.246.90">
    <property type="entry name" value="Nop domain"/>
    <property type="match status" value="1"/>
</dbReference>
<dbReference type="GO" id="GO:0030515">
    <property type="term" value="F:snoRNA binding"/>
    <property type="evidence" value="ECO:0007669"/>
    <property type="project" value="InterPro"/>
</dbReference>
<dbReference type="InterPro" id="IPR045056">
    <property type="entry name" value="Nop56/Nop58"/>
</dbReference>
<dbReference type="Pfam" id="PF08156">
    <property type="entry name" value="NOP5NT"/>
    <property type="match status" value="1"/>
</dbReference>
<comment type="function">
    <text evidence="6">Required for 60S ribosomal subunit synthesis.</text>
</comment>
<dbReference type="InterPro" id="IPR042239">
    <property type="entry name" value="Nop_C"/>
</dbReference>
<dbReference type="FunFam" id="1.10.246.90:FF:000001">
    <property type="entry name" value="Nucleolar protein 56"/>
    <property type="match status" value="1"/>
</dbReference>
<dbReference type="PANTHER" id="PTHR10894:SF0">
    <property type="entry name" value="NUCLEOLAR PROTEIN 56"/>
    <property type="match status" value="1"/>
</dbReference>
<organism evidence="10 11">
    <name type="scientific">Rozella allomycis (strain CSF55)</name>
    <dbReference type="NCBI Taxonomy" id="988480"/>
    <lineage>
        <taxon>Eukaryota</taxon>
        <taxon>Fungi</taxon>
        <taxon>Fungi incertae sedis</taxon>
        <taxon>Cryptomycota</taxon>
        <taxon>Cryptomycota incertae sedis</taxon>
        <taxon>Rozella</taxon>
    </lineage>
</organism>
<dbReference type="InterPro" id="IPR012976">
    <property type="entry name" value="NOSIC"/>
</dbReference>
<comment type="similarity">
    <text evidence="2">Belongs to the NOP5/NOP56 family.</text>
</comment>
<evidence type="ECO:0000256" key="2">
    <source>
        <dbReference type="ARBA" id="ARBA00009211"/>
    </source>
</evidence>
<dbReference type="SMART" id="SM00248">
    <property type="entry name" value="ANK"/>
    <property type="match status" value="3"/>
</dbReference>
<sequence>MKNSSYILNLPEEVISIVCKRIPINEVARHVLPVHSKFYKISRALNELASSRLDYLFENPQKLTNDDVDWMMHTIHSSKNAIIWPIDLKSWVNIAKKQVLTRTQSVNNALSYIENYYTNNVLTVDPNMLYNLSTAELSFYIQGAHSGKYFDIYSALKVFKRLDDELPLKEIPVQVDNIIKRLSCFDKLKFIFKIIINGPLFSVCAKYLFSRDVSRKIIRKTINFLNNELPDFAGQFFEHKLHDEIHAIVNAGMSKSLFKAAINANSQKYLDMLKLTADEINSCLFRDAEYMGWLSPLAHALLNNKLEAASWLFKKGISPEETIEHGYNSLHVLVQTGAVEGLKWLFERFPNLVHEYSNGLPLLIHAINCEEVDIVMLLLEYGADANKPDIIGKFPIHYVMEIEQTNDVRDLIIDLLYMYEADFTKPLFILFETASGYALFERVQSEEIGQELGEVQKSILDLSKFGQMIKLKSFMPFKSAGDALENINDISEGIVGESLKNFLEMNLGNAGKKSKITIGVSDKALASSIKQELEYNCSFDEVVLEIIRGIRYHGEKMLKQFKQGDLARAQLGLGHSYSRAKVKFNVNRSDNMIIQAISLLDQLDKDVNTFSMRIREWYSWHFPELVRLVNDNAKYAVLAKLIGDKSTLSEDKINDITKIVDGDEDLAQHIIDAARSSMGTDISPIDLINIKLFADRVISLNEYRARLFSYLQNKMNIVAPNLATLIGEIVGARLIAHAGSLTNLSKYPASTVQILGAEKALFRALKTRGKTPKYGLIFHSSFIGRAGAKNKGRISRYLANKCSIASRIDCFSENPTTKFGEALKSQVEERMMFYESGLVPRKNTDVMQEVMQSIDEVPMKEEETDEIVPKEEIKEKKSKEEKKKDKEEKKKHKSLKEKKSKKSKA</sequence>
<dbReference type="SMART" id="SM00931">
    <property type="entry name" value="NOSIC"/>
    <property type="match status" value="1"/>
</dbReference>
<keyword evidence="7" id="KW-0040">ANK repeat</keyword>
<comment type="subcellular location">
    <subcellularLocation>
        <location evidence="1">Nucleus</location>
        <location evidence="1">Nucleolus</location>
    </subcellularLocation>
</comment>
<dbReference type="GO" id="GO:0032040">
    <property type="term" value="C:small-subunit processome"/>
    <property type="evidence" value="ECO:0007669"/>
    <property type="project" value="InterPro"/>
</dbReference>
<dbReference type="InterPro" id="IPR036070">
    <property type="entry name" value="Nop_dom_sf"/>
</dbReference>
<feature type="region of interest" description="Disordered" evidence="8">
    <location>
        <begin position="855"/>
        <end position="905"/>
    </location>
</feature>
<dbReference type="Pfam" id="PF01798">
    <property type="entry name" value="Nop"/>
    <property type="match status" value="1"/>
</dbReference>
<dbReference type="InterPro" id="IPR012974">
    <property type="entry name" value="NOP58/56_N"/>
</dbReference>
<dbReference type="PROSITE" id="PS50088">
    <property type="entry name" value="ANK_REPEAT"/>
    <property type="match status" value="1"/>
</dbReference>
<dbReference type="InterPro" id="IPR036770">
    <property type="entry name" value="Ankyrin_rpt-contain_sf"/>
</dbReference>
<reference evidence="10 11" key="1">
    <citation type="journal article" date="2013" name="Curr. Biol.">
        <title>Shared signatures of parasitism and phylogenomics unite Cryptomycota and microsporidia.</title>
        <authorList>
            <person name="James T.Y."/>
            <person name="Pelin A."/>
            <person name="Bonen L."/>
            <person name="Ahrendt S."/>
            <person name="Sain D."/>
            <person name="Corradi N."/>
            <person name="Stajich J.E."/>
        </authorList>
    </citation>
    <scope>NUCLEOTIDE SEQUENCE [LARGE SCALE GENOMIC DNA]</scope>
    <source>
        <strain evidence="10 11">CSF55</strain>
    </source>
</reference>
<keyword evidence="3" id="KW-0690">Ribosome biogenesis</keyword>
<proteinExistence type="inferred from homology"/>
<feature type="compositionally biased region" description="Basic residues" evidence="8">
    <location>
        <begin position="889"/>
        <end position="905"/>
    </location>
</feature>
<evidence type="ECO:0000256" key="8">
    <source>
        <dbReference type="SAM" id="MobiDB-lite"/>
    </source>
</evidence>
<dbReference type="InterPro" id="IPR002110">
    <property type="entry name" value="Ankyrin_rpt"/>
</dbReference>
<evidence type="ECO:0000259" key="9">
    <source>
        <dbReference type="PROSITE" id="PS51358"/>
    </source>
</evidence>
<dbReference type="STRING" id="988480.A0A075ASS8"/>
<dbReference type="PROSITE" id="PS51358">
    <property type="entry name" value="NOP"/>
    <property type="match status" value="1"/>
</dbReference>
<dbReference type="Proteomes" id="UP000030755">
    <property type="component" value="Unassembled WGS sequence"/>
</dbReference>
<dbReference type="HOGENOM" id="CLU_320575_0_0_1"/>
<evidence type="ECO:0000313" key="10">
    <source>
        <dbReference type="EMBL" id="EPZ33215.1"/>
    </source>
</evidence>
<accession>A0A075ASS8</accession>
<feature type="repeat" description="ANK" evidence="7">
    <location>
        <begin position="358"/>
        <end position="390"/>
    </location>
</feature>
<evidence type="ECO:0000313" key="11">
    <source>
        <dbReference type="Proteomes" id="UP000030755"/>
    </source>
</evidence>
<dbReference type="GO" id="GO:0031428">
    <property type="term" value="C:box C/D methylation guide snoRNP complex"/>
    <property type="evidence" value="ECO:0007669"/>
    <property type="project" value="InterPro"/>
</dbReference>
<keyword evidence="4" id="KW-0539">Nucleus</keyword>
<dbReference type="SUPFAM" id="SSF89124">
    <property type="entry name" value="Nop domain"/>
    <property type="match status" value="1"/>
</dbReference>
<dbReference type="PANTHER" id="PTHR10894">
    <property type="entry name" value="NUCLEOLAR PROTEIN 5 NUCLEOLAR PROTEIN NOP5 NOP58"/>
    <property type="match status" value="1"/>
</dbReference>
<dbReference type="EMBL" id="KE561071">
    <property type="protein sequence ID" value="EPZ33215.1"/>
    <property type="molecule type" value="Genomic_DNA"/>
</dbReference>
<name>A0A075ASS8_ROZAC</name>
<dbReference type="AlphaFoldDB" id="A0A075ASS8"/>
<protein>
    <recommendedName>
        <fullName evidence="5">Nucleolar protein 56</fullName>
    </recommendedName>
</protein>
<gene>
    <name evidence="10" type="ORF">O9G_001184</name>
</gene>
<feature type="domain" description="Nop" evidence="9">
    <location>
        <begin position="718"/>
        <end position="836"/>
    </location>
</feature>
<dbReference type="OrthoDB" id="6780543at2759"/>
<evidence type="ECO:0000256" key="1">
    <source>
        <dbReference type="ARBA" id="ARBA00004604"/>
    </source>
</evidence>
<dbReference type="Gene3D" id="1.25.40.20">
    <property type="entry name" value="Ankyrin repeat-containing domain"/>
    <property type="match status" value="1"/>
</dbReference>
<dbReference type="InterPro" id="IPR002687">
    <property type="entry name" value="Nop_dom"/>
</dbReference>
<dbReference type="Gene3D" id="1.10.287.4070">
    <property type="match status" value="1"/>
</dbReference>
<feature type="compositionally biased region" description="Basic and acidic residues" evidence="8">
    <location>
        <begin position="857"/>
        <end position="888"/>
    </location>
</feature>
<dbReference type="GO" id="GO:0042254">
    <property type="term" value="P:ribosome biogenesis"/>
    <property type="evidence" value="ECO:0007669"/>
    <property type="project" value="UniProtKB-KW"/>
</dbReference>
<dbReference type="FunFam" id="1.10.287.4070:FF:000002">
    <property type="entry name" value="Nucleolar protein 56"/>
    <property type="match status" value="1"/>
</dbReference>
<evidence type="ECO:0000256" key="6">
    <source>
        <dbReference type="ARBA" id="ARBA00056216"/>
    </source>
</evidence>
<evidence type="ECO:0000256" key="3">
    <source>
        <dbReference type="ARBA" id="ARBA00022517"/>
    </source>
</evidence>
<evidence type="ECO:0000256" key="4">
    <source>
        <dbReference type="ARBA" id="ARBA00023242"/>
    </source>
</evidence>
<dbReference type="SUPFAM" id="SSF48403">
    <property type="entry name" value="Ankyrin repeat"/>
    <property type="match status" value="1"/>
</dbReference>